<sequence length="46" mass="5134">DAVYVDMKTGEVVGVKPKPEFLPLFNLREPVKSGEIILVTRGFEQS</sequence>
<name>A0A382PX14_9ZZZZ</name>
<proteinExistence type="predicted"/>
<feature type="non-terminal residue" evidence="1">
    <location>
        <position position="1"/>
    </location>
</feature>
<organism evidence="1">
    <name type="scientific">marine metagenome</name>
    <dbReference type="NCBI Taxonomy" id="408172"/>
    <lineage>
        <taxon>unclassified sequences</taxon>
        <taxon>metagenomes</taxon>
        <taxon>ecological metagenomes</taxon>
    </lineage>
</organism>
<gene>
    <name evidence="1" type="ORF">METZ01_LOCUS330241</name>
</gene>
<accession>A0A382PX14</accession>
<dbReference type="AlphaFoldDB" id="A0A382PX14"/>
<dbReference type="EMBL" id="UINC01110106">
    <property type="protein sequence ID" value="SVC77387.1"/>
    <property type="molecule type" value="Genomic_DNA"/>
</dbReference>
<protein>
    <submittedName>
        <fullName evidence="1">Uncharacterized protein</fullName>
    </submittedName>
</protein>
<reference evidence="1" key="1">
    <citation type="submission" date="2018-05" db="EMBL/GenBank/DDBJ databases">
        <authorList>
            <person name="Lanie J.A."/>
            <person name="Ng W.-L."/>
            <person name="Kazmierczak K.M."/>
            <person name="Andrzejewski T.M."/>
            <person name="Davidsen T.M."/>
            <person name="Wayne K.J."/>
            <person name="Tettelin H."/>
            <person name="Glass J.I."/>
            <person name="Rusch D."/>
            <person name="Podicherti R."/>
            <person name="Tsui H.-C.T."/>
            <person name="Winkler M.E."/>
        </authorList>
    </citation>
    <scope>NUCLEOTIDE SEQUENCE</scope>
</reference>
<evidence type="ECO:0000313" key="1">
    <source>
        <dbReference type="EMBL" id="SVC77387.1"/>
    </source>
</evidence>